<comment type="cofactor">
    <cofactor evidence="1">
        <name>FAD</name>
        <dbReference type="ChEBI" id="CHEBI:57692"/>
    </cofactor>
</comment>
<dbReference type="Gene3D" id="3.50.50.60">
    <property type="entry name" value="FAD/NAD(P)-binding domain"/>
    <property type="match status" value="1"/>
</dbReference>
<dbReference type="PANTHER" id="PTHR42887">
    <property type="entry name" value="OS12G0638800 PROTEIN"/>
    <property type="match status" value="1"/>
</dbReference>
<evidence type="ECO:0000313" key="6">
    <source>
        <dbReference type="EMBL" id="GAA0875337.1"/>
    </source>
</evidence>
<comment type="caution">
    <text evidence="6">The sequence shown here is derived from an EMBL/GenBank/DDBJ whole genome shotgun (WGS) entry which is preliminary data.</text>
</comment>
<keyword evidence="2" id="KW-0285">Flavoprotein</keyword>
<reference evidence="6 7" key="1">
    <citation type="journal article" date="2019" name="Int. J. Syst. Evol. Microbiol.">
        <title>The Global Catalogue of Microorganisms (GCM) 10K type strain sequencing project: providing services to taxonomists for standard genome sequencing and annotation.</title>
        <authorList>
            <consortium name="The Broad Institute Genomics Platform"/>
            <consortium name="The Broad Institute Genome Sequencing Center for Infectious Disease"/>
            <person name="Wu L."/>
            <person name="Ma J."/>
        </authorList>
    </citation>
    <scope>NUCLEOTIDE SEQUENCE [LARGE SCALE GENOMIC DNA]</scope>
    <source>
        <strain evidence="6 7">JCM 16083</strain>
    </source>
</reference>
<dbReference type="Pfam" id="PF22780">
    <property type="entry name" value="HI0933_like_1st"/>
    <property type="match status" value="1"/>
</dbReference>
<dbReference type="Pfam" id="PF03486">
    <property type="entry name" value="HI0933_like"/>
    <property type="match status" value="1"/>
</dbReference>
<dbReference type="SUPFAM" id="SSF51905">
    <property type="entry name" value="FAD/NAD(P)-binding domain"/>
    <property type="match status" value="1"/>
</dbReference>
<feature type="domain" description="RsdA/BaiN/AoA(So)-like Rossmann fold-like" evidence="4">
    <location>
        <begin position="4"/>
        <end position="401"/>
    </location>
</feature>
<name>A0ABN1MPY6_9FLAO</name>
<dbReference type="EMBL" id="BAAAFH010000011">
    <property type="protein sequence ID" value="GAA0875337.1"/>
    <property type="molecule type" value="Genomic_DNA"/>
</dbReference>
<sequence length="405" mass="44688">MCKIGIIGGGAAGFFAAIQCKLLNPETDVTILEKTSKVLAKVKISGGGRCNVTNVESDPVKLATKYPRGERQLKKAFRNFSTTDTIRFFEERGVPLVAQEDGCIFPVSQDSQSIIDCFLNECNRLNIEVKKNFRLDKIEQVSNGGFTLIAENANLFFDKVIICTGGAPKKSHLLWLEELNQPVIDPVPSLFTFNMPGNPITELQGSVVKHAITKIPGTKLTAEGPLLITHWGMSGPAILALSAWGARVLEEVGYEFKVTVNWTGIKNEEEIRTELKYCAEQNANKKLDKFGVFGLTQRLWSFLLDKFQVNKEKAWKELNKKEFNRLVNGLMNDEYPVSGKTTFKEEFVTAGGVDLSHVNVSNMESKIIPGLHFAGEILDIDGITGGFNFQAAWTTAYLAAKGAVS</sequence>
<evidence type="ECO:0000313" key="7">
    <source>
        <dbReference type="Proteomes" id="UP001501126"/>
    </source>
</evidence>
<dbReference type="InterPro" id="IPR055178">
    <property type="entry name" value="RsdA/BaiN/AoA(So)-like_dom"/>
</dbReference>
<accession>A0ABN1MPY6</accession>
<dbReference type="NCBIfam" id="TIGR00275">
    <property type="entry name" value="aminoacetone oxidase family FAD-binding enzyme"/>
    <property type="match status" value="1"/>
</dbReference>
<dbReference type="SUPFAM" id="SSF160996">
    <property type="entry name" value="HI0933 insert domain-like"/>
    <property type="match status" value="1"/>
</dbReference>
<dbReference type="PRINTS" id="PR00368">
    <property type="entry name" value="FADPNR"/>
</dbReference>
<dbReference type="InterPro" id="IPR057661">
    <property type="entry name" value="RsdA/BaiN/AoA(So)_Rossmann"/>
</dbReference>
<gene>
    <name evidence="6" type="ORF">GCM10009118_17460</name>
</gene>
<protein>
    <submittedName>
        <fullName evidence="6">NAD(P)/FAD-dependent oxidoreductase</fullName>
    </submittedName>
</protein>
<dbReference type="InterPro" id="IPR036188">
    <property type="entry name" value="FAD/NAD-bd_sf"/>
</dbReference>
<dbReference type="RefSeq" id="WP_343786710.1">
    <property type="nucleotide sequence ID" value="NZ_BAAAFH010000011.1"/>
</dbReference>
<keyword evidence="7" id="KW-1185">Reference proteome</keyword>
<dbReference type="InterPro" id="IPR023166">
    <property type="entry name" value="BaiN-like_dom_sf"/>
</dbReference>
<dbReference type="Gene3D" id="2.40.30.10">
    <property type="entry name" value="Translation factors"/>
    <property type="match status" value="1"/>
</dbReference>
<evidence type="ECO:0000259" key="5">
    <source>
        <dbReference type="Pfam" id="PF22780"/>
    </source>
</evidence>
<evidence type="ECO:0000256" key="1">
    <source>
        <dbReference type="ARBA" id="ARBA00001974"/>
    </source>
</evidence>
<evidence type="ECO:0000256" key="2">
    <source>
        <dbReference type="ARBA" id="ARBA00022630"/>
    </source>
</evidence>
<keyword evidence="3" id="KW-0274">FAD</keyword>
<dbReference type="Gene3D" id="1.10.8.260">
    <property type="entry name" value="HI0933 insert domain-like"/>
    <property type="match status" value="1"/>
</dbReference>
<proteinExistence type="predicted"/>
<evidence type="ECO:0000256" key="3">
    <source>
        <dbReference type="ARBA" id="ARBA00022827"/>
    </source>
</evidence>
<feature type="domain" description="RsdA/BaiN/AoA(So)-like insert" evidence="5">
    <location>
        <begin position="187"/>
        <end position="348"/>
    </location>
</feature>
<dbReference type="PANTHER" id="PTHR42887:SF2">
    <property type="entry name" value="OS12G0638800 PROTEIN"/>
    <property type="match status" value="1"/>
</dbReference>
<organism evidence="6 7">
    <name type="scientific">Wandonia haliotis</name>
    <dbReference type="NCBI Taxonomy" id="574963"/>
    <lineage>
        <taxon>Bacteria</taxon>
        <taxon>Pseudomonadati</taxon>
        <taxon>Bacteroidota</taxon>
        <taxon>Flavobacteriia</taxon>
        <taxon>Flavobacteriales</taxon>
        <taxon>Crocinitomicaceae</taxon>
        <taxon>Wandonia</taxon>
    </lineage>
</organism>
<evidence type="ECO:0000259" key="4">
    <source>
        <dbReference type="Pfam" id="PF03486"/>
    </source>
</evidence>
<dbReference type="Proteomes" id="UP001501126">
    <property type="component" value="Unassembled WGS sequence"/>
</dbReference>
<dbReference type="InterPro" id="IPR004792">
    <property type="entry name" value="BaiN-like"/>
</dbReference>